<comment type="caution">
    <text evidence="2">The sequence shown here is derived from an EMBL/GenBank/DDBJ whole genome shotgun (WGS) entry which is preliminary data.</text>
</comment>
<feature type="signal peptide" evidence="1">
    <location>
        <begin position="1"/>
        <end position="17"/>
    </location>
</feature>
<dbReference type="Proteomes" id="UP000291422">
    <property type="component" value="Unassembled WGS sequence"/>
</dbReference>
<organism evidence="2 3">
    <name type="scientific">Alternaria alternata</name>
    <name type="common">Alternaria rot fungus</name>
    <name type="synonym">Torula alternata</name>
    <dbReference type="NCBI Taxonomy" id="5599"/>
    <lineage>
        <taxon>Eukaryota</taxon>
        <taxon>Fungi</taxon>
        <taxon>Dikarya</taxon>
        <taxon>Ascomycota</taxon>
        <taxon>Pezizomycotina</taxon>
        <taxon>Dothideomycetes</taxon>
        <taxon>Pleosporomycetidae</taxon>
        <taxon>Pleosporales</taxon>
        <taxon>Pleosporineae</taxon>
        <taxon>Pleosporaceae</taxon>
        <taxon>Alternaria</taxon>
        <taxon>Alternaria sect. Alternaria</taxon>
        <taxon>Alternaria alternata complex</taxon>
    </lineage>
</organism>
<feature type="chain" id="PRO_5020573488" description="Secreted protein" evidence="1">
    <location>
        <begin position="18"/>
        <end position="95"/>
    </location>
</feature>
<evidence type="ECO:0000313" key="2">
    <source>
        <dbReference type="EMBL" id="RYN70612.1"/>
    </source>
</evidence>
<gene>
    <name evidence="2" type="ORF">AA0117_g10416</name>
</gene>
<reference evidence="3" key="1">
    <citation type="journal article" date="2019" name="bioRxiv">
        <title>Genomics, evolutionary history and diagnostics of the Alternaria alternata species group including apple and Asian pear pathotypes.</title>
        <authorList>
            <person name="Armitage A.D."/>
            <person name="Cockerton H.M."/>
            <person name="Sreenivasaprasad S."/>
            <person name="Woodhall J.W."/>
            <person name="Lane C.R."/>
            <person name="Harrison R.J."/>
            <person name="Clarkson J.P."/>
        </authorList>
    </citation>
    <scope>NUCLEOTIDE SEQUENCE [LARGE SCALE GENOMIC DNA]</scope>
    <source>
        <strain evidence="3">FERA 1177</strain>
    </source>
</reference>
<name>A0A4Q4N4M4_ALTAL</name>
<sequence>MHLSIYTTLLIPTLAAAGRLGGIDMNRACRDQYGGSWSAYVSLQGGGCNAWRCAYNGGEATPRSIDTPRACVNQYGGGAYALCYNGEYDWSCFRD</sequence>
<dbReference type="EMBL" id="PDXD01000039">
    <property type="protein sequence ID" value="RYN70612.1"/>
    <property type="molecule type" value="Genomic_DNA"/>
</dbReference>
<keyword evidence="1" id="KW-0732">Signal</keyword>
<evidence type="ECO:0000313" key="3">
    <source>
        <dbReference type="Proteomes" id="UP000291422"/>
    </source>
</evidence>
<dbReference type="VEuPathDB" id="FungiDB:CC77DRAFT_1053995"/>
<accession>A0A4Q4N4M4</accession>
<proteinExistence type="predicted"/>
<evidence type="ECO:0008006" key="4">
    <source>
        <dbReference type="Google" id="ProtNLM"/>
    </source>
</evidence>
<protein>
    <recommendedName>
        <fullName evidence="4">Secreted protein</fullName>
    </recommendedName>
</protein>
<evidence type="ECO:0000256" key="1">
    <source>
        <dbReference type="SAM" id="SignalP"/>
    </source>
</evidence>
<dbReference type="AlphaFoldDB" id="A0A4Q4N4M4"/>